<accession>A0A1A2ZMQ7</accession>
<name>A0A1A2ZMQ7_9MYCO</name>
<organism evidence="2 3">
    <name type="scientific">Mycobacterium kyorinense</name>
    <dbReference type="NCBI Taxonomy" id="487514"/>
    <lineage>
        <taxon>Bacteria</taxon>
        <taxon>Bacillati</taxon>
        <taxon>Actinomycetota</taxon>
        <taxon>Actinomycetes</taxon>
        <taxon>Mycobacteriales</taxon>
        <taxon>Mycobacteriaceae</taxon>
        <taxon>Mycobacterium</taxon>
    </lineage>
</organism>
<evidence type="ECO:0000259" key="1">
    <source>
        <dbReference type="SMART" id="SM00923"/>
    </source>
</evidence>
<comment type="caution">
    <text evidence="2">The sequence shown here is derived from an EMBL/GenBank/DDBJ whole genome shotgun (WGS) entry which is preliminary data.</text>
</comment>
<dbReference type="RefSeq" id="WP_065013111.1">
    <property type="nucleotide sequence ID" value="NZ_LZKJ01000039.1"/>
</dbReference>
<dbReference type="GO" id="GO:0005829">
    <property type="term" value="C:cytosol"/>
    <property type="evidence" value="ECO:0007669"/>
    <property type="project" value="TreeGrafter"/>
</dbReference>
<evidence type="ECO:0000313" key="3">
    <source>
        <dbReference type="Proteomes" id="UP000093592"/>
    </source>
</evidence>
<feature type="domain" description="MbtH-like" evidence="1">
    <location>
        <begin position="4"/>
        <end position="53"/>
    </location>
</feature>
<proteinExistence type="predicted"/>
<dbReference type="PANTHER" id="PTHR38444:SF1">
    <property type="entry name" value="ENTEROBACTIN BIOSYNTHESIS PROTEIN YBDZ"/>
    <property type="match status" value="1"/>
</dbReference>
<dbReference type="PANTHER" id="PTHR38444">
    <property type="entry name" value="ENTEROBACTIN BIOSYNTHESIS PROTEIN YBDZ"/>
    <property type="match status" value="1"/>
</dbReference>
<dbReference type="Proteomes" id="UP000093592">
    <property type="component" value="Unassembled WGS sequence"/>
</dbReference>
<dbReference type="GO" id="GO:0019290">
    <property type="term" value="P:siderophore biosynthetic process"/>
    <property type="evidence" value="ECO:0007669"/>
    <property type="project" value="TreeGrafter"/>
</dbReference>
<protein>
    <submittedName>
        <fullName evidence="2">Protein mbtH</fullName>
    </submittedName>
</protein>
<dbReference type="Pfam" id="PF03621">
    <property type="entry name" value="MbtH"/>
    <property type="match status" value="1"/>
</dbReference>
<dbReference type="SMART" id="SM00923">
    <property type="entry name" value="MbtH"/>
    <property type="match status" value="1"/>
</dbReference>
<dbReference type="SUPFAM" id="SSF160582">
    <property type="entry name" value="MbtH-like"/>
    <property type="match status" value="1"/>
</dbReference>
<evidence type="ECO:0000313" key="2">
    <source>
        <dbReference type="EMBL" id="OBI51580.1"/>
    </source>
</evidence>
<dbReference type="OrthoDB" id="7584480at2"/>
<dbReference type="InterPro" id="IPR037407">
    <property type="entry name" value="MLP_fam"/>
</dbReference>
<gene>
    <name evidence="2" type="ORF">A5707_13970</name>
</gene>
<dbReference type="Gene3D" id="3.90.820.10">
    <property type="entry name" value="Structural Genomics, Unknown Function 30-nov-00 1gh9 Mol_id"/>
    <property type="match status" value="1"/>
</dbReference>
<dbReference type="EMBL" id="LZKJ01000039">
    <property type="protein sequence ID" value="OBI51580.1"/>
    <property type="molecule type" value="Genomic_DNA"/>
</dbReference>
<dbReference type="InterPro" id="IPR005153">
    <property type="entry name" value="MbtH-like_dom"/>
</dbReference>
<sequence length="75" mass="8464">MSVNPFDEDGSFFVLVDDEEQHRRWPASADVSAGWRLVHSEGGRAACSVYIEQNWIDIRPKSLCDRLVADRASAK</sequence>
<dbReference type="AlphaFoldDB" id="A0A1A2ZMQ7"/>
<reference evidence="3" key="1">
    <citation type="submission" date="2016-06" db="EMBL/GenBank/DDBJ databases">
        <authorList>
            <person name="Sutton G."/>
            <person name="Brinkac L."/>
            <person name="Sanka R."/>
            <person name="Adams M."/>
            <person name="Lau E."/>
            <person name="Sam S."/>
            <person name="Sreng N."/>
            <person name="Him V."/>
            <person name="Kerleguer A."/>
            <person name="Cheng S."/>
        </authorList>
    </citation>
    <scope>NUCLEOTIDE SEQUENCE [LARGE SCALE GENOMIC DNA]</scope>
    <source>
        <strain evidence="3">E861</strain>
    </source>
</reference>
<dbReference type="InterPro" id="IPR038020">
    <property type="entry name" value="MbtH-like_sf"/>
</dbReference>